<proteinExistence type="predicted"/>
<accession>A0A9P9W9L4</accession>
<sequence length="504" mass="55910">MSNSDLLDLVSSISAARVSNVVLSRVEGQTFSKVRLNSHPESLRQFDSVICSEEARQKVKDIHYDVILPSVSEKRLENKFQSSNEASENTLAFISAILSLFTRLSSWNARGIALRLTATSPSDDTALRVVSRSVCIKSKRNHFKYIGLDLHLHLTGRFPLVRCVSSFDFERLDSNSTNPSGRRVYPDLIASMSVSLPALKSISWEFYMPPRRMVSRRQEFWVALGRALALPEFSHLACARITLYDRDPRNEGADLHSLVVGSRDATVDLAIQKICTLPTLTTLHLCGNWSLSSIAFAKGFGLRVNSVYIDLSSVTPDGRWLFDPIPPLSDEENFNDDDLASDSEHEVLHDFDSADSDSIDFLGEKAEDIANFELPVREIHGEPSAHAFGPLAIALANAVIQSSSCLGRLEVHLLGSLSQVHLGYFNPDTEEVYKPRGANFWSIWSRPKVRARFEAGAATWHISVQGDVAYIGWKVPAGLRKAMENGVGAGNVFAYSHAKDLEME</sequence>
<keyword evidence="2" id="KW-1185">Reference proteome</keyword>
<protein>
    <submittedName>
        <fullName evidence="1">Uncharacterized protein</fullName>
    </submittedName>
</protein>
<gene>
    <name evidence="1" type="ORF">JX265_012871</name>
</gene>
<evidence type="ECO:0000313" key="1">
    <source>
        <dbReference type="EMBL" id="KAI1852982.1"/>
    </source>
</evidence>
<name>A0A9P9W9L4_9PEZI</name>
<comment type="caution">
    <text evidence="1">The sequence shown here is derived from an EMBL/GenBank/DDBJ whole genome shotgun (WGS) entry which is preliminary data.</text>
</comment>
<evidence type="ECO:0000313" key="2">
    <source>
        <dbReference type="Proteomes" id="UP000829685"/>
    </source>
</evidence>
<dbReference type="OrthoDB" id="5333491at2759"/>
<dbReference type="AlphaFoldDB" id="A0A9P9W9L4"/>
<dbReference type="Proteomes" id="UP000829685">
    <property type="component" value="Unassembled WGS sequence"/>
</dbReference>
<organism evidence="1 2">
    <name type="scientific">Neoarthrinium moseri</name>
    <dbReference type="NCBI Taxonomy" id="1658444"/>
    <lineage>
        <taxon>Eukaryota</taxon>
        <taxon>Fungi</taxon>
        <taxon>Dikarya</taxon>
        <taxon>Ascomycota</taxon>
        <taxon>Pezizomycotina</taxon>
        <taxon>Sordariomycetes</taxon>
        <taxon>Xylariomycetidae</taxon>
        <taxon>Amphisphaeriales</taxon>
        <taxon>Apiosporaceae</taxon>
        <taxon>Neoarthrinium</taxon>
    </lineage>
</organism>
<reference evidence="1" key="1">
    <citation type="submission" date="2021-03" db="EMBL/GenBank/DDBJ databases">
        <title>Revisited historic fungal species revealed as producer of novel bioactive compounds through whole genome sequencing and comparative genomics.</title>
        <authorList>
            <person name="Vignolle G.A."/>
            <person name="Hochenegger N."/>
            <person name="Mach R.L."/>
            <person name="Mach-Aigner A.R."/>
            <person name="Javad Rahimi M."/>
            <person name="Salim K.A."/>
            <person name="Chan C.M."/>
            <person name="Lim L.B.L."/>
            <person name="Cai F."/>
            <person name="Druzhinina I.S."/>
            <person name="U'Ren J.M."/>
            <person name="Derntl C."/>
        </authorList>
    </citation>
    <scope>NUCLEOTIDE SEQUENCE</scope>
    <source>
        <strain evidence="1">TUCIM 5799</strain>
    </source>
</reference>
<dbReference type="EMBL" id="JAFIMR010000059">
    <property type="protein sequence ID" value="KAI1852982.1"/>
    <property type="molecule type" value="Genomic_DNA"/>
</dbReference>